<proteinExistence type="predicted"/>
<gene>
    <name evidence="1" type="ORF">CPELLU_LOCUS18727</name>
</gene>
<evidence type="ECO:0000313" key="1">
    <source>
        <dbReference type="EMBL" id="CAG8811769.1"/>
    </source>
</evidence>
<name>A0A9N9PE58_9GLOM</name>
<keyword evidence="2" id="KW-1185">Reference proteome</keyword>
<comment type="caution">
    <text evidence="1">The sequence shown here is derived from an EMBL/GenBank/DDBJ whole genome shotgun (WGS) entry which is preliminary data.</text>
</comment>
<feature type="non-terminal residue" evidence="1">
    <location>
        <position position="1"/>
    </location>
</feature>
<sequence length="60" mass="7172">NTMSRINYPIELSKIDENQHMMVMNDSRKDEHQAVFFKTRIESESSDDNIKINIKGRRFI</sequence>
<reference evidence="1" key="1">
    <citation type="submission" date="2021-06" db="EMBL/GenBank/DDBJ databases">
        <authorList>
            <person name="Kallberg Y."/>
            <person name="Tangrot J."/>
            <person name="Rosling A."/>
        </authorList>
    </citation>
    <scope>NUCLEOTIDE SEQUENCE</scope>
    <source>
        <strain evidence="1">FL966</strain>
    </source>
</reference>
<protein>
    <submittedName>
        <fullName evidence="1">17917_t:CDS:1</fullName>
    </submittedName>
</protein>
<dbReference type="AlphaFoldDB" id="A0A9N9PE58"/>
<organism evidence="1 2">
    <name type="scientific">Cetraspora pellucida</name>
    <dbReference type="NCBI Taxonomy" id="1433469"/>
    <lineage>
        <taxon>Eukaryota</taxon>
        <taxon>Fungi</taxon>
        <taxon>Fungi incertae sedis</taxon>
        <taxon>Mucoromycota</taxon>
        <taxon>Glomeromycotina</taxon>
        <taxon>Glomeromycetes</taxon>
        <taxon>Diversisporales</taxon>
        <taxon>Gigasporaceae</taxon>
        <taxon>Cetraspora</taxon>
    </lineage>
</organism>
<accession>A0A9N9PE58</accession>
<dbReference type="Proteomes" id="UP000789759">
    <property type="component" value="Unassembled WGS sequence"/>
</dbReference>
<evidence type="ECO:0000313" key="2">
    <source>
        <dbReference type="Proteomes" id="UP000789759"/>
    </source>
</evidence>
<dbReference type="EMBL" id="CAJVQA010039181">
    <property type="protein sequence ID" value="CAG8811769.1"/>
    <property type="molecule type" value="Genomic_DNA"/>
</dbReference>